<keyword evidence="12" id="KW-1185">Reference proteome</keyword>
<keyword evidence="3 8" id="KW-0597">Phosphoprotein</keyword>
<dbReference type="InterPro" id="IPR051552">
    <property type="entry name" value="HptR"/>
</dbReference>
<evidence type="ECO:0000256" key="7">
    <source>
        <dbReference type="ARBA" id="ARBA00023163"/>
    </source>
</evidence>
<dbReference type="EMBL" id="JASKHM010000006">
    <property type="protein sequence ID" value="MEQ4483238.1"/>
    <property type="molecule type" value="Genomic_DNA"/>
</dbReference>
<dbReference type="SMART" id="SM00342">
    <property type="entry name" value="HTH_ARAC"/>
    <property type="match status" value="1"/>
</dbReference>
<keyword evidence="6" id="KW-0238">DNA-binding</keyword>
<feature type="modified residue" description="4-aspartylphosphate" evidence="8">
    <location>
        <position position="55"/>
    </location>
</feature>
<dbReference type="RefSeq" id="WP_232184375.1">
    <property type="nucleotide sequence ID" value="NZ_JAIOAP010000002.1"/>
</dbReference>
<dbReference type="SUPFAM" id="SSF52172">
    <property type="entry name" value="CheY-like"/>
    <property type="match status" value="1"/>
</dbReference>
<gene>
    <name evidence="11" type="ORF">QJS35_12630</name>
</gene>
<dbReference type="CDD" id="cd17536">
    <property type="entry name" value="REC_YesN-like"/>
    <property type="match status" value="1"/>
</dbReference>
<comment type="subcellular location">
    <subcellularLocation>
        <location evidence="1">Cytoplasm</location>
    </subcellularLocation>
</comment>
<dbReference type="Pfam" id="PF00072">
    <property type="entry name" value="Response_reg"/>
    <property type="match status" value="1"/>
</dbReference>
<dbReference type="Pfam" id="PF12833">
    <property type="entry name" value="HTH_18"/>
    <property type="match status" value="1"/>
</dbReference>
<dbReference type="PANTHER" id="PTHR42713">
    <property type="entry name" value="HISTIDINE KINASE-RELATED"/>
    <property type="match status" value="1"/>
</dbReference>
<evidence type="ECO:0000256" key="6">
    <source>
        <dbReference type="ARBA" id="ARBA00023125"/>
    </source>
</evidence>
<dbReference type="InterPro" id="IPR009057">
    <property type="entry name" value="Homeodomain-like_sf"/>
</dbReference>
<keyword evidence="4" id="KW-0902">Two-component regulatory system</keyword>
<evidence type="ECO:0000259" key="9">
    <source>
        <dbReference type="PROSITE" id="PS01124"/>
    </source>
</evidence>
<evidence type="ECO:0000256" key="4">
    <source>
        <dbReference type="ARBA" id="ARBA00023012"/>
    </source>
</evidence>
<keyword evidence="7" id="KW-0804">Transcription</keyword>
<evidence type="ECO:0000259" key="10">
    <source>
        <dbReference type="PROSITE" id="PS50110"/>
    </source>
</evidence>
<dbReference type="SMART" id="SM00448">
    <property type="entry name" value="REC"/>
    <property type="match status" value="1"/>
</dbReference>
<keyword evidence="5" id="KW-0805">Transcription regulation</keyword>
<name>A0ABV1KT13_9BACL</name>
<evidence type="ECO:0000256" key="3">
    <source>
        <dbReference type="ARBA" id="ARBA00022553"/>
    </source>
</evidence>
<organism evidence="11 12">
    <name type="scientific">Cohnella silvisoli</name>
    <dbReference type="NCBI Taxonomy" id="2873699"/>
    <lineage>
        <taxon>Bacteria</taxon>
        <taxon>Bacillati</taxon>
        <taxon>Bacillota</taxon>
        <taxon>Bacilli</taxon>
        <taxon>Bacillales</taxon>
        <taxon>Paenibacillaceae</taxon>
        <taxon>Cohnella</taxon>
    </lineage>
</organism>
<proteinExistence type="predicted"/>
<dbReference type="Proteomes" id="UP001493487">
    <property type="component" value="Unassembled WGS sequence"/>
</dbReference>
<evidence type="ECO:0000313" key="12">
    <source>
        <dbReference type="Proteomes" id="UP001493487"/>
    </source>
</evidence>
<evidence type="ECO:0000256" key="1">
    <source>
        <dbReference type="ARBA" id="ARBA00004496"/>
    </source>
</evidence>
<dbReference type="InterPro" id="IPR018060">
    <property type="entry name" value="HTH_AraC"/>
</dbReference>
<evidence type="ECO:0000256" key="2">
    <source>
        <dbReference type="ARBA" id="ARBA00022490"/>
    </source>
</evidence>
<protein>
    <submittedName>
        <fullName evidence="11">Response regulator</fullName>
    </submittedName>
</protein>
<reference evidence="11 12" key="1">
    <citation type="journal article" date="2023" name="Genome Announc.">
        <title>Pan-Genome Analyses of the Genus Cohnella and Proposal of the Novel Species Cohnella silvisoli sp. nov., Isolated from Forest Soil.</title>
        <authorList>
            <person name="Wang C."/>
            <person name="Mao L."/>
            <person name="Bao G."/>
            <person name="Zhu H."/>
        </authorList>
    </citation>
    <scope>NUCLEOTIDE SEQUENCE [LARGE SCALE GENOMIC DNA]</scope>
    <source>
        <strain evidence="11 12">NL03-T5-1</strain>
    </source>
</reference>
<sequence>MYKVLIVDDEPFILEGMKKLIDWQGLGLDIVHTCYDALDALSYLSRHSVHILITDVRMPDMSGLELIINIKKMNINTPKFIILSGYNDFSYTKEAVLLGIENYLLKPISENEMVSTLKTTTQKIESELFRQIEFRQGQNIIRDNILHRWLMGNIEKKELLERAAFLNIVLPEANYFTVHVIPITAASHETERLKITNKNLLQFAVHNICNEITSIHNNAITYCDPSGKVIIVYSQVNSEIDYPILRNELNECIVQINQLLGIDVFIMVGSVQYSLEEAHFSYTHAKKMEDYQLVLPPNTVLFFHDIQPDSVELKNQLNINFKKLHELIVGRNREETIQMVRTIYNKFMSLNLNNPKYLRELFMEILFQIKFVIRMHSPNSEILLHDFEDLVQNTLEKPTLDQLQVWIEELLQRTFDFLEHRNEEQSPFIQRILSHIERCYMEDINLSTLAQEYHIHSVYLGYLFKKETGEPFNNYLNRIRIGKAVELLRQYPAMKAVDVAQQVGYVNPNYFYTVFKKMTGISPTHFRKD</sequence>
<evidence type="ECO:0000256" key="5">
    <source>
        <dbReference type="ARBA" id="ARBA00023015"/>
    </source>
</evidence>
<dbReference type="SUPFAM" id="SSF46689">
    <property type="entry name" value="Homeodomain-like"/>
    <property type="match status" value="2"/>
</dbReference>
<keyword evidence="2" id="KW-0963">Cytoplasm</keyword>
<dbReference type="PANTHER" id="PTHR42713:SF3">
    <property type="entry name" value="TRANSCRIPTIONAL REGULATORY PROTEIN HPTR"/>
    <property type="match status" value="1"/>
</dbReference>
<feature type="domain" description="Response regulatory" evidence="10">
    <location>
        <begin position="3"/>
        <end position="121"/>
    </location>
</feature>
<accession>A0ABV1KT13</accession>
<dbReference type="PROSITE" id="PS01124">
    <property type="entry name" value="HTH_ARAC_FAMILY_2"/>
    <property type="match status" value="1"/>
</dbReference>
<evidence type="ECO:0000313" key="11">
    <source>
        <dbReference type="EMBL" id="MEQ4483238.1"/>
    </source>
</evidence>
<comment type="caution">
    <text evidence="11">The sequence shown here is derived from an EMBL/GenBank/DDBJ whole genome shotgun (WGS) entry which is preliminary data.</text>
</comment>
<feature type="domain" description="HTH araC/xylS-type" evidence="9">
    <location>
        <begin position="430"/>
        <end position="529"/>
    </location>
</feature>
<dbReference type="PROSITE" id="PS50110">
    <property type="entry name" value="RESPONSE_REGULATORY"/>
    <property type="match status" value="1"/>
</dbReference>
<dbReference type="Gene3D" id="3.40.50.2300">
    <property type="match status" value="1"/>
</dbReference>
<dbReference type="Gene3D" id="1.10.10.60">
    <property type="entry name" value="Homeodomain-like"/>
    <property type="match status" value="2"/>
</dbReference>
<evidence type="ECO:0000256" key="8">
    <source>
        <dbReference type="PROSITE-ProRule" id="PRU00169"/>
    </source>
</evidence>
<dbReference type="InterPro" id="IPR001789">
    <property type="entry name" value="Sig_transdc_resp-reg_receiver"/>
</dbReference>
<dbReference type="InterPro" id="IPR011006">
    <property type="entry name" value="CheY-like_superfamily"/>
</dbReference>